<evidence type="ECO:0000256" key="1">
    <source>
        <dbReference type="PROSITE-ProRule" id="PRU00023"/>
    </source>
</evidence>
<organism evidence="4 5">
    <name type="scientific">Branchiostoma belcheri</name>
    <name type="common">Amphioxus</name>
    <dbReference type="NCBI Taxonomy" id="7741"/>
    <lineage>
        <taxon>Eukaryota</taxon>
        <taxon>Metazoa</taxon>
        <taxon>Chordata</taxon>
        <taxon>Cephalochordata</taxon>
        <taxon>Leptocardii</taxon>
        <taxon>Amphioxiformes</taxon>
        <taxon>Branchiostomatidae</taxon>
        <taxon>Branchiostoma</taxon>
    </lineage>
</organism>
<dbReference type="InterPro" id="IPR036770">
    <property type="entry name" value="Ankyrin_rpt-contain_sf"/>
</dbReference>
<dbReference type="OrthoDB" id="4735278at2759"/>
<evidence type="ECO:0000256" key="2">
    <source>
        <dbReference type="SAM" id="MobiDB-lite"/>
    </source>
</evidence>
<dbReference type="InterPro" id="IPR039146">
    <property type="entry name" value="GPANK1"/>
</dbReference>
<dbReference type="PROSITE" id="PS50174">
    <property type="entry name" value="G_PATCH"/>
    <property type="match status" value="1"/>
</dbReference>
<dbReference type="GO" id="GO:0003676">
    <property type="term" value="F:nucleic acid binding"/>
    <property type="evidence" value="ECO:0007669"/>
    <property type="project" value="InterPro"/>
</dbReference>
<feature type="repeat" description="ANK" evidence="1">
    <location>
        <begin position="164"/>
        <end position="196"/>
    </location>
</feature>
<dbReference type="GeneID" id="109486336"/>
<dbReference type="SMART" id="SM00443">
    <property type="entry name" value="G_patch"/>
    <property type="match status" value="1"/>
</dbReference>
<name>A0A6P5AHC4_BRABE</name>
<dbReference type="PROSITE" id="PS50297">
    <property type="entry name" value="ANK_REP_REGION"/>
    <property type="match status" value="1"/>
</dbReference>
<protein>
    <submittedName>
        <fullName evidence="5">G patch domain and ankyrin repeat-containing protein 1 homolog</fullName>
    </submittedName>
</protein>
<dbReference type="RefSeq" id="XP_019645724.1">
    <property type="nucleotide sequence ID" value="XM_019790165.1"/>
</dbReference>
<dbReference type="SMART" id="SM00248">
    <property type="entry name" value="ANK"/>
    <property type="match status" value="2"/>
</dbReference>
<dbReference type="InterPro" id="IPR002110">
    <property type="entry name" value="Ankyrin_rpt"/>
</dbReference>
<keyword evidence="1" id="KW-0040">ANK repeat</keyword>
<feature type="region of interest" description="Disordered" evidence="2">
    <location>
        <begin position="334"/>
        <end position="377"/>
    </location>
</feature>
<feature type="compositionally biased region" description="Basic and acidic residues" evidence="2">
    <location>
        <begin position="334"/>
        <end position="355"/>
    </location>
</feature>
<feature type="region of interest" description="Disordered" evidence="2">
    <location>
        <begin position="81"/>
        <end position="126"/>
    </location>
</feature>
<dbReference type="SUPFAM" id="SSF48403">
    <property type="entry name" value="Ankyrin repeat"/>
    <property type="match status" value="1"/>
</dbReference>
<evidence type="ECO:0000259" key="3">
    <source>
        <dbReference type="PROSITE" id="PS50174"/>
    </source>
</evidence>
<keyword evidence="4" id="KW-1185">Reference proteome</keyword>
<feature type="compositionally biased region" description="Basic and acidic residues" evidence="2">
    <location>
        <begin position="111"/>
        <end position="124"/>
    </location>
</feature>
<sequence>MGELSQILQGELFSTACKMAAVREFLPKNHRLILFQRAKSEGSARFIENKKKRKGPENTEALTGEEAKSFYEDIVASSSVADDETKYRRQPNAKNVTQTSKQRSRKRRKETHQTETVKGKDQNKEPPFTATVSAFLRFAQDGDLEGVEKYISQGGADLNATDPFGWTALMCASFAGHQSVVRCLLEHGANWREQADSRGRNALDLARKARHQNIVDLIQEFSNNGILSVAKDDQEETGQDQNGYFCGVCQQEFKETSKEDHEHSTVHLFNCQHAPPSTMYFLPESNRGFQMMLREGWDREEGLGRDGRKGQKFPVKTVLKRDRTGLGARQDYRAKVTHFSSRDTKAVKKPQESEKKLRKRTLSRRERTAKERKEKQWERDFRASFNTDF</sequence>
<feature type="domain" description="G-patch" evidence="3">
    <location>
        <begin position="284"/>
        <end position="331"/>
    </location>
</feature>
<dbReference type="InterPro" id="IPR000467">
    <property type="entry name" value="G_patch_dom"/>
</dbReference>
<reference evidence="5" key="1">
    <citation type="submission" date="2025-08" db="UniProtKB">
        <authorList>
            <consortium name="RefSeq"/>
        </authorList>
    </citation>
    <scope>IDENTIFICATION</scope>
    <source>
        <tissue evidence="5">Gonad</tissue>
    </source>
</reference>
<dbReference type="AlphaFoldDB" id="A0A6P5AHC4"/>
<dbReference type="PANTHER" id="PTHR20923:SF1">
    <property type="entry name" value="G PATCH DOMAIN AND ANKYRIN REPEAT-CONTAINING PROTEIN 1"/>
    <property type="match status" value="1"/>
</dbReference>
<feature type="compositionally biased region" description="Basic and acidic residues" evidence="2">
    <location>
        <begin position="363"/>
        <end position="377"/>
    </location>
</feature>
<dbReference type="PROSITE" id="PS50088">
    <property type="entry name" value="ANK_REPEAT"/>
    <property type="match status" value="1"/>
</dbReference>
<proteinExistence type="predicted"/>
<dbReference type="KEGG" id="bbel:109486336"/>
<gene>
    <name evidence="5" type="primary">LOC109486336</name>
</gene>
<dbReference type="Pfam" id="PF01585">
    <property type="entry name" value="G-patch"/>
    <property type="match status" value="1"/>
</dbReference>
<accession>A0A6P5AHC4</accession>
<dbReference type="Pfam" id="PF12796">
    <property type="entry name" value="Ank_2"/>
    <property type="match status" value="1"/>
</dbReference>
<dbReference type="PANTHER" id="PTHR20923">
    <property type="entry name" value="BAT4 PROTEIN-RELATED"/>
    <property type="match status" value="1"/>
</dbReference>
<dbReference type="Proteomes" id="UP000515135">
    <property type="component" value="Unplaced"/>
</dbReference>
<dbReference type="Gene3D" id="1.25.40.20">
    <property type="entry name" value="Ankyrin repeat-containing domain"/>
    <property type="match status" value="1"/>
</dbReference>
<evidence type="ECO:0000313" key="5">
    <source>
        <dbReference type="RefSeq" id="XP_019645724.1"/>
    </source>
</evidence>
<evidence type="ECO:0000313" key="4">
    <source>
        <dbReference type="Proteomes" id="UP000515135"/>
    </source>
</evidence>